<keyword evidence="3" id="KW-1185">Reference proteome</keyword>
<name>A0A4Z1IZZ2_9HELO</name>
<accession>A0A4Z1IZZ2</accession>
<dbReference type="EMBL" id="PQXM01001021">
    <property type="protein sequence ID" value="TGO65002.1"/>
    <property type="molecule type" value="Genomic_DNA"/>
</dbReference>
<evidence type="ECO:0000256" key="1">
    <source>
        <dbReference type="SAM" id="MobiDB-lite"/>
    </source>
</evidence>
<evidence type="ECO:0000313" key="3">
    <source>
        <dbReference type="Proteomes" id="UP000297229"/>
    </source>
</evidence>
<protein>
    <submittedName>
        <fullName evidence="2">Uncharacterized protein</fullName>
    </submittedName>
</protein>
<proteinExistence type="predicted"/>
<evidence type="ECO:0000313" key="2">
    <source>
        <dbReference type="EMBL" id="TGO65002.1"/>
    </source>
</evidence>
<organism evidence="2 3">
    <name type="scientific">Botrytis elliptica</name>
    <dbReference type="NCBI Taxonomy" id="278938"/>
    <lineage>
        <taxon>Eukaryota</taxon>
        <taxon>Fungi</taxon>
        <taxon>Dikarya</taxon>
        <taxon>Ascomycota</taxon>
        <taxon>Pezizomycotina</taxon>
        <taxon>Leotiomycetes</taxon>
        <taxon>Helotiales</taxon>
        <taxon>Sclerotiniaceae</taxon>
        <taxon>Botrytis</taxon>
    </lineage>
</organism>
<sequence>MHGQQHSISAEMDTGKPQRTLNDCTGYMYHDSMPGYWCDGPKRREYGALNEDKSEDAQNFDTV</sequence>
<comment type="caution">
    <text evidence="2">The sequence shown here is derived from an EMBL/GenBank/DDBJ whole genome shotgun (WGS) entry which is preliminary data.</text>
</comment>
<reference evidence="2 3" key="1">
    <citation type="submission" date="2017-12" db="EMBL/GenBank/DDBJ databases">
        <title>Comparative genomics of Botrytis spp.</title>
        <authorList>
            <person name="Valero-Jimenez C.A."/>
            <person name="Tapia P."/>
            <person name="Veloso J."/>
            <person name="Silva-Moreno E."/>
            <person name="Staats M."/>
            <person name="Valdes J.H."/>
            <person name="Van Kan J.A.L."/>
        </authorList>
    </citation>
    <scope>NUCLEOTIDE SEQUENCE [LARGE SCALE GENOMIC DNA]</scope>
    <source>
        <strain evidence="2 3">Be9601</strain>
    </source>
</reference>
<dbReference type="Proteomes" id="UP000297229">
    <property type="component" value="Unassembled WGS sequence"/>
</dbReference>
<gene>
    <name evidence="2" type="ORF">BELL_1023g00070</name>
</gene>
<dbReference type="AlphaFoldDB" id="A0A4Z1IZZ2"/>
<feature type="region of interest" description="Disordered" evidence="1">
    <location>
        <begin position="1"/>
        <end position="21"/>
    </location>
</feature>